<gene>
    <name evidence="2" type="ORF">H8A87_05645</name>
</gene>
<dbReference type="CDD" id="cd06532">
    <property type="entry name" value="Glyco_transf_25"/>
    <property type="match status" value="1"/>
</dbReference>
<keyword evidence="3" id="KW-1185">Reference proteome</keyword>
<dbReference type="EMBL" id="JACOII010000023">
    <property type="protein sequence ID" value="MBI6548223.1"/>
    <property type="molecule type" value="Genomic_DNA"/>
</dbReference>
<dbReference type="Pfam" id="PF01755">
    <property type="entry name" value="Glyco_transf_25"/>
    <property type="match status" value="1"/>
</dbReference>
<name>A0ABS0U2V9_9GAMM</name>
<dbReference type="Proteomes" id="UP000696184">
    <property type="component" value="Unassembled WGS sequence"/>
</dbReference>
<proteinExistence type="predicted"/>
<organism evidence="2 3">
    <name type="scientific">Xenorhabdus lircayensis</name>
    <dbReference type="NCBI Taxonomy" id="2763499"/>
    <lineage>
        <taxon>Bacteria</taxon>
        <taxon>Pseudomonadati</taxon>
        <taxon>Pseudomonadota</taxon>
        <taxon>Gammaproteobacteria</taxon>
        <taxon>Enterobacterales</taxon>
        <taxon>Morganellaceae</taxon>
        <taxon>Xenorhabdus</taxon>
    </lineage>
</organism>
<dbReference type="RefSeq" id="WP_198689015.1">
    <property type="nucleotide sequence ID" value="NZ_CAWPUD010000020.1"/>
</dbReference>
<evidence type="ECO:0000313" key="3">
    <source>
        <dbReference type="Proteomes" id="UP000696184"/>
    </source>
</evidence>
<sequence length="266" mass="30821">MMLSFLILSKIGNLHHKNSEIDMKIFVINLEKDIDRKQSIQEQLQNADLEAEFITAVYRKKLTDEQLQDICPDFNKITLTLGEVGCSMSHLSIYKKMIDDNIPISLVLEDDAKLDHSLPRVLQALESVGISKEPIVFLLNKPNEYFKFFQKSLVDEYKIVNVIDAALTHGYVINQAAAKKLYHFLTPVRFVADEWKLFREQGVIKLKAVFPPVIHTSVQSLSSSIGEREYTLTEVDIKNRKRTITTQIKLALWRIFIRTWFKKIRP</sequence>
<feature type="domain" description="Glycosyl transferase family 25" evidence="1">
    <location>
        <begin position="24"/>
        <end position="193"/>
    </location>
</feature>
<protein>
    <submittedName>
        <fullName evidence="2">Glycosyltransferase family 25 protein</fullName>
    </submittedName>
</protein>
<comment type="caution">
    <text evidence="2">The sequence shown here is derived from an EMBL/GenBank/DDBJ whole genome shotgun (WGS) entry which is preliminary data.</text>
</comment>
<dbReference type="InterPro" id="IPR002654">
    <property type="entry name" value="Glyco_trans_25"/>
</dbReference>
<evidence type="ECO:0000259" key="1">
    <source>
        <dbReference type="Pfam" id="PF01755"/>
    </source>
</evidence>
<evidence type="ECO:0000313" key="2">
    <source>
        <dbReference type="EMBL" id="MBI6548223.1"/>
    </source>
</evidence>
<reference evidence="2 3" key="1">
    <citation type="submission" date="2020-08" db="EMBL/GenBank/DDBJ databases">
        <title>Description of Xenorhabdus lircayensis sp. nov., the symbiotic bacterium associated with the entomopathogenic nematode Steirnernema unicornum.</title>
        <authorList>
            <person name="Castaneda-Alvarez C."/>
            <person name="Prodan S."/>
            <person name="Zamorano A."/>
            <person name="San-Blas E."/>
            <person name="Aballay E."/>
        </authorList>
    </citation>
    <scope>NUCLEOTIDE SEQUENCE [LARGE SCALE GENOMIC DNA]</scope>
    <source>
        <strain evidence="2 3">VLS</strain>
    </source>
</reference>
<accession>A0ABS0U2V9</accession>